<evidence type="ECO:0008006" key="4">
    <source>
        <dbReference type="Google" id="ProtNLM"/>
    </source>
</evidence>
<protein>
    <recommendedName>
        <fullName evidence="4">DUF3892 domain-containing protein</fullName>
    </recommendedName>
</protein>
<organism evidence="2 3">
    <name type="scientific">Halarcobacter anaerophilus</name>
    <dbReference type="NCBI Taxonomy" id="877500"/>
    <lineage>
        <taxon>Bacteria</taxon>
        <taxon>Pseudomonadati</taxon>
        <taxon>Campylobacterota</taxon>
        <taxon>Epsilonproteobacteria</taxon>
        <taxon>Campylobacterales</taxon>
        <taxon>Arcobacteraceae</taxon>
        <taxon>Halarcobacter</taxon>
    </lineage>
</organism>
<proteinExistence type="predicted"/>
<dbReference type="AlphaFoldDB" id="A0A4Q0Y195"/>
<reference evidence="2 3" key="1">
    <citation type="submission" date="2017-10" db="EMBL/GenBank/DDBJ databases">
        <title>Genomics of the genus Arcobacter.</title>
        <authorList>
            <person name="Perez-Cataluna A."/>
            <person name="Figueras M.J."/>
        </authorList>
    </citation>
    <scope>NUCLEOTIDE SEQUENCE [LARGE SCALE GENOMIC DNA]</scope>
    <source>
        <strain evidence="2 3">DSM 24636</strain>
    </source>
</reference>
<gene>
    <name evidence="2" type="ORF">CRV06_08650</name>
</gene>
<comment type="caution">
    <text evidence="2">The sequence shown here is derived from an EMBL/GenBank/DDBJ whole genome shotgun (WGS) entry which is preliminary data.</text>
</comment>
<dbReference type="EMBL" id="PDKO01000006">
    <property type="protein sequence ID" value="RXJ62894.1"/>
    <property type="molecule type" value="Genomic_DNA"/>
</dbReference>
<dbReference type="OrthoDB" id="9811333at2"/>
<dbReference type="RefSeq" id="WP_129082161.1">
    <property type="nucleotide sequence ID" value="NZ_CP041070.1"/>
</dbReference>
<sequence length="70" mass="7956">MARKKVSTISESSTGRNTMFHDNYSGANMTRSQFVNQIEKGNYSNYHIRVINDIKTPVSNPDPHRDNNLG</sequence>
<evidence type="ECO:0000256" key="1">
    <source>
        <dbReference type="SAM" id="MobiDB-lite"/>
    </source>
</evidence>
<evidence type="ECO:0000313" key="2">
    <source>
        <dbReference type="EMBL" id="RXJ62894.1"/>
    </source>
</evidence>
<accession>A0A4Q0Y195</accession>
<dbReference type="Proteomes" id="UP000290191">
    <property type="component" value="Unassembled WGS sequence"/>
</dbReference>
<feature type="compositionally biased region" description="Polar residues" evidence="1">
    <location>
        <begin position="7"/>
        <end position="17"/>
    </location>
</feature>
<feature type="region of interest" description="Disordered" evidence="1">
    <location>
        <begin position="1"/>
        <end position="25"/>
    </location>
</feature>
<keyword evidence="3" id="KW-1185">Reference proteome</keyword>
<name>A0A4Q0Y195_9BACT</name>
<evidence type="ECO:0000313" key="3">
    <source>
        <dbReference type="Proteomes" id="UP000290191"/>
    </source>
</evidence>